<proteinExistence type="predicted"/>
<organism evidence="2">
    <name type="scientific">Tetraodon nigroviridis</name>
    <name type="common">Spotted green pufferfish</name>
    <name type="synonym">Chelonodon nigroviridis</name>
    <dbReference type="NCBI Taxonomy" id="99883"/>
    <lineage>
        <taxon>Eukaryota</taxon>
        <taxon>Metazoa</taxon>
        <taxon>Chordata</taxon>
        <taxon>Craniata</taxon>
        <taxon>Vertebrata</taxon>
        <taxon>Euteleostomi</taxon>
        <taxon>Actinopterygii</taxon>
        <taxon>Neopterygii</taxon>
        <taxon>Teleostei</taxon>
        <taxon>Neoteleostei</taxon>
        <taxon>Acanthomorphata</taxon>
        <taxon>Eupercaria</taxon>
        <taxon>Tetraodontiformes</taxon>
        <taxon>Tetradontoidea</taxon>
        <taxon>Tetraodontidae</taxon>
        <taxon>Tetraodon</taxon>
    </lineage>
</organism>
<accession>Q4SAC3</accession>
<name>Q4SAC3_TETNG</name>
<evidence type="ECO:0000256" key="1">
    <source>
        <dbReference type="SAM" id="MobiDB-lite"/>
    </source>
</evidence>
<reference evidence="2" key="1">
    <citation type="journal article" date="2004" name="Nature">
        <title>Genome duplication in the teleost fish Tetraodon nigroviridis reveals the early vertebrate proto-karyotype.</title>
        <authorList>
            <person name="Jaillon O."/>
            <person name="Aury J.-M."/>
            <person name="Brunet F."/>
            <person name="Petit J.-L."/>
            <person name="Stange-Thomann N."/>
            <person name="Mauceli E."/>
            <person name="Bouneau L."/>
            <person name="Fischer C."/>
            <person name="Ozouf-Costaz C."/>
            <person name="Bernot A."/>
            <person name="Nicaud S."/>
            <person name="Jaffe D."/>
            <person name="Fisher S."/>
            <person name="Lutfalla G."/>
            <person name="Dossat C."/>
            <person name="Segurens B."/>
            <person name="Dasilva C."/>
            <person name="Salanoubat M."/>
            <person name="Levy M."/>
            <person name="Boudet N."/>
            <person name="Castellano S."/>
            <person name="Anthouard V."/>
            <person name="Jubin C."/>
            <person name="Castelli V."/>
            <person name="Katinka M."/>
            <person name="Vacherie B."/>
            <person name="Biemont C."/>
            <person name="Skalli Z."/>
            <person name="Cattolico L."/>
            <person name="Poulain J."/>
            <person name="De Berardinis V."/>
            <person name="Cruaud C."/>
            <person name="Duprat S."/>
            <person name="Brottier P."/>
            <person name="Coutanceau J.-P."/>
            <person name="Gouzy J."/>
            <person name="Parra G."/>
            <person name="Lardier G."/>
            <person name="Chapple C."/>
            <person name="McKernan K.J."/>
            <person name="McEwan P."/>
            <person name="Bosak S."/>
            <person name="Kellis M."/>
            <person name="Volff J.-N."/>
            <person name="Guigo R."/>
            <person name="Zody M.C."/>
            <person name="Mesirov J."/>
            <person name="Lindblad-Toh K."/>
            <person name="Birren B."/>
            <person name="Nusbaum C."/>
            <person name="Kahn D."/>
            <person name="Robinson-Rechavi M."/>
            <person name="Laudet V."/>
            <person name="Schachter V."/>
            <person name="Quetier F."/>
            <person name="Saurin W."/>
            <person name="Scarpelli C."/>
            <person name="Wincker P."/>
            <person name="Lander E.S."/>
            <person name="Weissenbach J."/>
            <person name="Roest Crollius H."/>
        </authorList>
    </citation>
    <scope>NUCLEOTIDE SEQUENCE [LARGE SCALE GENOMIC DNA]</scope>
</reference>
<dbReference type="EMBL" id="CAAE01014691">
    <property type="protein sequence ID" value="CAG02409.1"/>
    <property type="molecule type" value="Genomic_DNA"/>
</dbReference>
<evidence type="ECO:0000313" key="2">
    <source>
        <dbReference type="EMBL" id="CAG02409.1"/>
    </source>
</evidence>
<dbReference type="KEGG" id="tng:GSTEN00021522G001"/>
<feature type="compositionally biased region" description="Gly residues" evidence="1">
    <location>
        <begin position="84"/>
        <end position="93"/>
    </location>
</feature>
<reference evidence="2" key="2">
    <citation type="submission" date="2004-02" db="EMBL/GenBank/DDBJ databases">
        <authorList>
            <consortium name="Genoscope"/>
            <consortium name="Whitehead Institute Centre for Genome Research"/>
        </authorList>
    </citation>
    <scope>NUCLEOTIDE SEQUENCE</scope>
</reference>
<protein>
    <submittedName>
        <fullName evidence="2">(spotted green pufferfish) hypothetical protein</fullName>
    </submittedName>
</protein>
<comment type="caution">
    <text evidence="2">The sequence shown here is derived from an EMBL/GenBank/DDBJ whole genome shotgun (WGS) entry which is preliminary data.</text>
</comment>
<gene>
    <name evidence="2" type="ORF">GSTENG00021522001</name>
</gene>
<feature type="region of interest" description="Disordered" evidence="1">
    <location>
        <begin position="82"/>
        <end position="109"/>
    </location>
</feature>
<feature type="compositionally biased region" description="Basic and acidic residues" evidence="1">
    <location>
        <begin position="25"/>
        <end position="36"/>
    </location>
</feature>
<feature type="region of interest" description="Disordered" evidence="1">
    <location>
        <begin position="1"/>
        <end position="62"/>
    </location>
</feature>
<dbReference type="AlphaFoldDB" id="Q4SAC3"/>
<sequence>MGTENRRPGGGQSQTSNGPGCEPDPGQRQEASEHRGRLWPVGGDGVPGFQRSRRERYGQTRADSALLRLHGGKHQVRQVPAGEVRGGGQVGGRLDGRTDGRTQDGLTPL</sequence>